<keyword evidence="1 4" id="KW-0349">Heme</keyword>
<evidence type="ECO:0000313" key="7">
    <source>
        <dbReference type="Proteomes" id="UP000046373"/>
    </source>
</evidence>
<dbReference type="Proteomes" id="UP000046373">
    <property type="component" value="Unassembled WGS sequence"/>
</dbReference>
<dbReference type="Pfam" id="PF13442">
    <property type="entry name" value="Cytochrome_CBB3"/>
    <property type="match status" value="1"/>
</dbReference>
<protein>
    <recommendedName>
        <fullName evidence="5">Cytochrome c domain-containing protein</fullName>
    </recommendedName>
</protein>
<keyword evidence="3 4" id="KW-0408">Iron</keyword>
<dbReference type="GO" id="GO:0046872">
    <property type="term" value="F:metal ion binding"/>
    <property type="evidence" value="ECO:0007669"/>
    <property type="project" value="UniProtKB-KW"/>
</dbReference>
<dbReference type="PROSITE" id="PS51257">
    <property type="entry name" value="PROKAR_LIPOPROTEIN"/>
    <property type="match status" value="1"/>
</dbReference>
<organism evidence="6 7">
    <name type="scientific">Mesorhizobium plurifarium</name>
    <dbReference type="NCBI Taxonomy" id="69974"/>
    <lineage>
        <taxon>Bacteria</taxon>
        <taxon>Pseudomonadati</taxon>
        <taxon>Pseudomonadota</taxon>
        <taxon>Alphaproteobacteria</taxon>
        <taxon>Hyphomicrobiales</taxon>
        <taxon>Phyllobacteriaceae</taxon>
        <taxon>Mesorhizobium</taxon>
    </lineage>
</organism>
<dbReference type="AlphaFoldDB" id="A0A090GIP9"/>
<dbReference type="SUPFAM" id="SSF46626">
    <property type="entry name" value="Cytochrome c"/>
    <property type="match status" value="1"/>
</dbReference>
<name>A0A090GIP9_MESPL</name>
<dbReference type="EMBL" id="CCNB01000007">
    <property type="protein sequence ID" value="CDX32300.1"/>
    <property type="molecule type" value="Genomic_DNA"/>
</dbReference>
<dbReference type="InterPro" id="IPR036909">
    <property type="entry name" value="Cyt_c-like_dom_sf"/>
</dbReference>
<dbReference type="Gene3D" id="1.10.760.10">
    <property type="entry name" value="Cytochrome c-like domain"/>
    <property type="match status" value="1"/>
</dbReference>
<dbReference type="GO" id="GO:0009055">
    <property type="term" value="F:electron transfer activity"/>
    <property type="evidence" value="ECO:0007669"/>
    <property type="project" value="InterPro"/>
</dbReference>
<gene>
    <name evidence="6" type="ORF">MPLDJ20_150108</name>
</gene>
<evidence type="ECO:0000313" key="6">
    <source>
        <dbReference type="EMBL" id="CDX32300.1"/>
    </source>
</evidence>
<evidence type="ECO:0000256" key="2">
    <source>
        <dbReference type="ARBA" id="ARBA00022723"/>
    </source>
</evidence>
<keyword evidence="2 4" id="KW-0479">Metal-binding</keyword>
<reference evidence="6 7" key="1">
    <citation type="submission" date="2014-08" db="EMBL/GenBank/DDBJ databases">
        <authorList>
            <person name="Moulin Lionel"/>
        </authorList>
    </citation>
    <scope>NUCLEOTIDE SEQUENCE [LARGE SCALE GENOMIC DNA]</scope>
</reference>
<sequence length="180" mass="19990">MSALRVTFVLGALLVAGCRQDMEDQPRYDPLEASNQFADGMSARTPVAGTITRDADLSPVSDKIPYPITIELLQQGQQRFDIFCSPCHGRTGDGRGMIVERGFPAPPSYHQDALRRASDRHFYDVITNGYGAMYSYAARVPPRDRWAIVAYIRALQYSRDAPVAELPQTLRARLEAEAAP</sequence>
<evidence type="ECO:0000256" key="4">
    <source>
        <dbReference type="PROSITE-ProRule" id="PRU00433"/>
    </source>
</evidence>
<dbReference type="GeneID" id="31889408"/>
<feature type="domain" description="Cytochrome c" evidence="5">
    <location>
        <begin position="71"/>
        <end position="156"/>
    </location>
</feature>
<dbReference type="InterPro" id="IPR009056">
    <property type="entry name" value="Cyt_c-like_dom"/>
</dbReference>
<dbReference type="GO" id="GO:0020037">
    <property type="term" value="F:heme binding"/>
    <property type="evidence" value="ECO:0007669"/>
    <property type="project" value="InterPro"/>
</dbReference>
<evidence type="ECO:0000256" key="3">
    <source>
        <dbReference type="ARBA" id="ARBA00023004"/>
    </source>
</evidence>
<dbReference type="PROSITE" id="PS51007">
    <property type="entry name" value="CYTC"/>
    <property type="match status" value="1"/>
</dbReference>
<proteinExistence type="predicted"/>
<evidence type="ECO:0000259" key="5">
    <source>
        <dbReference type="PROSITE" id="PS51007"/>
    </source>
</evidence>
<accession>A0A090GIP9</accession>
<evidence type="ECO:0000256" key="1">
    <source>
        <dbReference type="ARBA" id="ARBA00022617"/>
    </source>
</evidence>
<dbReference type="PANTHER" id="PTHR40394:SF2">
    <property type="entry name" value="QUINOL:CYTOCHROME C OXIDOREDUCTASE MEMBRANE PROTEIN"/>
    <property type="match status" value="1"/>
</dbReference>
<dbReference type="PANTHER" id="PTHR40394">
    <property type="entry name" value="LIPOPROTEIN-RELATED"/>
    <property type="match status" value="1"/>
</dbReference>